<evidence type="ECO:0000256" key="2">
    <source>
        <dbReference type="ARBA" id="ARBA00010343"/>
    </source>
</evidence>
<evidence type="ECO:0008006" key="10">
    <source>
        <dbReference type="Google" id="ProtNLM"/>
    </source>
</evidence>
<dbReference type="Pfam" id="PF08487">
    <property type="entry name" value="VIT"/>
    <property type="match status" value="1"/>
</dbReference>
<evidence type="ECO:0000313" key="9">
    <source>
        <dbReference type="Proteomes" id="UP000800094"/>
    </source>
</evidence>
<evidence type="ECO:0000256" key="1">
    <source>
        <dbReference type="ARBA" id="ARBA00004286"/>
    </source>
</evidence>
<evidence type="ECO:0000313" key="8">
    <source>
        <dbReference type="EMBL" id="KAF2241761.1"/>
    </source>
</evidence>
<dbReference type="SUPFAM" id="SSF53300">
    <property type="entry name" value="vWA-like"/>
    <property type="match status" value="1"/>
</dbReference>
<dbReference type="PANTHER" id="PTHR45737">
    <property type="entry name" value="VON WILLEBRAND FACTOR A DOMAIN-CONTAINING PROTEIN 5A"/>
    <property type="match status" value="1"/>
</dbReference>
<dbReference type="RefSeq" id="XP_033676765.1">
    <property type="nucleotide sequence ID" value="XM_033827275.1"/>
</dbReference>
<feature type="region of interest" description="Disordered" evidence="5">
    <location>
        <begin position="501"/>
        <end position="536"/>
    </location>
</feature>
<dbReference type="PROSITE" id="PS50234">
    <property type="entry name" value="VWFA"/>
    <property type="match status" value="1"/>
</dbReference>
<dbReference type="Proteomes" id="UP000800094">
    <property type="component" value="Unassembled WGS sequence"/>
</dbReference>
<dbReference type="GeneID" id="54580605"/>
<protein>
    <recommendedName>
        <fullName evidence="10">VIT-domain-containing protein</fullName>
    </recommendedName>
</protein>
<accession>A0A6A6HUS7</accession>
<dbReference type="InterPro" id="IPR002035">
    <property type="entry name" value="VWF_A"/>
</dbReference>
<keyword evidence="4" id="KW-0544">Nucleosome core</keyword>
<dbReference type="EMBL" id="ML987210">
    <property type="protein sequence ID" value="KAF2241761.1"/>
    <property type="molecule type" value="Genomic_DNA"/>
</dbReference>
<feature type="compositionally biased region" description="Low complexity" evidence="5">
    <location>
        <begin position="845"/>
        <end position="860"/>
    </location>
</feature>
<evidence type="ECO:0000259" key="6">
    <source>
        <dbReference type="PROSITE" id="PS50234"/>
    </source>
</evidence>
<dbReference type="GO" id="GO:0003677">
    <property type="term" value="F:DNA binding"/>
    <property type="evidence" value="ECO:0007669"/>
    <property type="project" value="InterPro"/>
</dbReference>
<organism evidence="8 9">
    <name type="scientific">Trematosphaeria pertusa</name>
    <dbReference type="NCBI Taxonomy" id="390896"/>
    <lineage>
        <taxon>Eukaryota</taxon>
        <taxon>Fungi</taxon>
        <taxon>Dikarya</taxon>
        <taxon>Ascomycota</taxon>
        <taxon>Pezizomycotina</taxon>
        <taxon>Dothideomycetes</taxon>
        <taxon>Pleosporomycetidae</taxon>
        <taxon>Pleosporales</taxon>
        <taxon>Massarineae</taxon>
        <taxon>Trematosphaeriaceae</taxon>
        <taxon>Trematosphaeria</taxon>
    </lineage>
</organism>
<reference evidence="8" key="1">
    <citation type="journal article" date="2020" name="Stud. Mycol.">
        <title>101 Dothideomycetes genomes: a test case for predicting lifestyles and emergence of pathogens.</title>
        <authorList>
            <person name="Haridas S."/>
            <person name="Albert R."/>
            <person name="Binder M."/>
            <person name="Bloem J."/>
            <person name="Labutti K."/>
            <person name="Salamov A."/>
            <person name="Andreopoulos B."/>
            <person name="Baker S."/>
            <person name="Barry K."/>
            <person name="Bills G."/>
            <person name="Bluhm B."/>
            <person name="Cannon C."/>
            <person name="Castanera R."/>
            <person name="Culley D."/>
            <person name="Daum C."/>
            <person name="Ezra D."/>
            <person name="Gonzalez J."/>
            <person name="Henrissat B."/>
            <person name="Kuo A."/>
            <person name="Liang C."/>
            <person name="Lipzen A."/>
            <person name="Lutzoni F."/>
            <person name="Magnuson J."/>
            <person name="Mondo S."/>
            <person name="Nolan M."/>
            <person name="Ohm R."/>
            <person name="Pangilinan J."/>
            <person name="Park H.-J."/>
            <person name="Ramirez L."/>
            <person name="Alfaro M."/>
            <person name="Sun H."/>
            <person name="Tritt A."/>
            <person name="Yoshinaga Y."/>
            <person name="Zwiers L.-H."/>
            <person name="Turgeon B."/>
            <person name="Goodwin S."/>
            <person name="Spatafora J."/>
            <person name="Crous P."/>
            <person name="Grigoriev I."/>
        </authorList>
    </citation>
    <scope>NUCLEOTIDE SEQUENCE</scope>
    <source>
        <strain evidence="8">CBS 122368</strain>
    </source>
</reference>
<keyword evidence="9" id="KW-1185">Reference proteome</keyword>
<comment type="subcellular location">
    <subcellularLocation>
        <location evidence="1">Chromosome</location>
    </subcellularLocation>
</comment>
<dbReference type="InterPro" id="IPR036465">
    <property type="entry name" value="vWFA_dom_sf"/>
</dbReference>
<evidence type="ECO:0000256" key="4">
    <source>
        <dbReference type="ARBA" id="ARBA00023269"/>
    </source>
</evidence>
<dbReference type="InterPro" id="IPR013694">
    <property type="entry name" value="VIT"/>
</dbReference>
<dbReference type="InterPro" id="IPR009072">
    <property type="entry name" value="Histone-fold"/>
</dbReference>
<keyword evidence="3" id="KW-0158">Chromosome</keyword>
<gene>
    <name evidence="8" type="ORF">BU26DRAFT_511173</name>
</gene>
<keyword evidence="4" id="KW-0238">DNA-binding</keyword>
<dbReference type="PROSITE" id="PS51468">
    <property type="entry name" value="VIT"/>
    <property type="match status" value="1"/>
</dbReference>
<evidence type="ECO:0000259" key="7">
    <source>
        <dbReference type="PROSITE" id="PS51468"/>
    </source>
</evidence>
<dbReference type="PANTHER" id="PTHR45737:SF6">
    <property type="entry name" value="VON WILLEBRAND FACTOR A DOMAIN-CONTAINING PROTEIN 5A"/>
    <property type="match status" value="1"/>
</dbReference>
<dbReference type="OrthoDB" id="1729737at2759"/>
<dbReference type="GO" id="GO:0046982">
    <property type="term" value="F:protein heterodimerization activity"/>
    <property type="evidence" value="ECO:0007669"/>
    <property type="project" value="InterPro"/>
</dbReference>
<dbReference type="Pfam" id="PF13768">
    <property type="entry name" value="VWA_3"/>
    <property type="match status" value="1"/>
</dbReference>
<dbReference type="SMART" id="SM00327">
    <property type="entry name" value="VWA"/>
    <property type="match status" value="1"/>
</dbReference>
<evidence type="ECO:0000256" key="3">
    <source>
        <dbReference type="ARBA" id="ARBA00022454"/>
    </source>
</evidence>
<sequence>MSSGYRGNRYSARHVCGCYFLDPSNNGSRTYLPQVKLDARTTILSTASRTALKQTFVNTSKDKPLDEIRYAFPLFDGVSVVEFQCQIGERIIYGLVKEKGEARKTYEEAKERGEKAALLEQLPDAADVFTTSVSNIPENSSVEVTITYVQELKHDAEVDGVRLTMPTSIAPRYGSYPGQLMESSDVNDSGGISITIDVSMADGVPIKKVMSPSHPIEVSLGTLSTSTNDEDSSISKASATLALGTTELEKDFVLQVVVKDVGVPQAILETHPTLPNQRALMTTLVPKFNLKSQKPEIIFIADRSGSMAGNIPTLVSALKVFLKSIPTGCMFNICSFGTDFEFLWPKSQLYGQDTLAHAIKYISKFGSDFGGTETLKAITAAFERRLKGMPTELMLLTDGDIWSQDTVFQYIEQETKHGDARVFPIGIGGGVSSALIEGIARAGKGFAQMVVNNEKLDAKIVRMLKGALSPHINDYRLEVKYEDDTVDSVADSLHLKLTFDDEDEKKNSEASDTSKEPISLYDPASKEEHPKADEPKDIFAGLPKLDRPKILQTPHQIPPLFPFNRTCVYLLMSPEVSDLKPRSVVLKGTSAQGPLELEIPVEIRREPDEMIHQLAARKATQELEEGRGWVSDAKTGAGELVKDKNPAQFALLQRREAVRLGVEFQVGGKYCSFVAVEANEAEIAAKRKKALDALINRSVEEKDDWEVVEPPVQQHQQQVFETATGTLDSLRRQRLSSGPLERFALRVSEDQDGLESVENACCTVGISCSRRVRRRPEVRLTSLGGFGRTLGGLAGSIGRAATLKSKKADTSTQQTGMHVQPFHRNRTKQTARMSTGGKAPRMQLASKAARKSAPSSAPVKKPTRKRRSADPWAPKKKAKKNTDMPIIGSESDEDMGFGLFDNGLEALKTAPDCKRTRRGGPRGRVGAPAAAALAGGASIRAALSGKPSEPADSSTLLQRLIARQSFEGSWTGISDLCDEMSISRDAARDAVNSLVSAAKKGLDKKKAETVVSTAIVIAFLEKKMPEEEETWELIVEKAREWLENAVEGDVLAETWKLAEGVIGN</sequence>
<name>A0A6A6HUS7_9PLEO</name>
<feature type="domain" description="VWFA" evidence="6">
    <location>
        <begin position="296"/>
        <end position="472"/>
    </location>
</feature>
<feature type="domain" description="VIT" evidence="7">
    <location>
        <begin position="18"/>
        <end position="150"/>
    </location>
</feature>
<evidence type="ECO:0000256" key="5">
    <source>
        <dbReference type="SAM" id="MobiDB-lite"/>
    </source>
</evidence>
<dbReference type="Gene3D" id="1.10.20.10">
    <property type="entry name" value="Histone, subunit A"/>
    <property type="match status" value="1"/>
</dbReference>
<dbReference type="PRINTS" id="PR00622">
    <property type="entry name" value="HISTONEH3"/>
</dbReference>
<dbReference type="GO" id="GO:0030527">
    <property type="term" value="F:structural constituent of chromatin"/>
    <property type="evidence" value="ECO:0007669"/>
    <property type="project" value="InterPro"/>
</dbReference>
<dbReference type="InterPro" id="IPR000164">
    <property type="entry name" value="Histone_H3/CENP-A"/>
</dbReference>
<feature type="region of interest" description="Disordered" evidence="5">
    <location>
        <begin position="804"/>
        <end position="890"/>
    </location>
</feature>
<dbReference type="SMART" id="SM00609">
    <property type="entry name" value="VIT"/>
    <property type="match status" value="1"/>
</dbReference>
<dbReference type="AlphaFoldDB" id="A0A6A6HUS7"/>
<dbReference type="GO" id="GO:0000786">
    <property type="term" value="C:nucleosome"/>
    <property type="evidence" value="ECO:0007669"/>
    <property type="project" value="UniProtKB-KW"/>
</dbReference>
<feature type="compositionally biased region" description="Basic and acidic residues" evidence="5">
    <location>
        <begin position="501"/>
        <end position="515"/>
    </location>
</feature>
<dbReference type="Gene3D" id="3.40.50.410">
    <property type="entry name" value="von Willebrand factor, type A domain"/>
    <property type="match status" value="1"/>
</dbReference>
<feature type="compositionally biased region" description="Basic and acidic residues" evidence="5">
    <location>
        <begin position="524"/>
        <end position="536"/>
    </location>
</feature>
<comment type="similarity">
    <text evidence="2">Belongs to the histone H3 family.</text>
</comment>
<proteinExistence type="inferred from homology"/>